<proteinExistence type="predicted"/>
<dbReference type="RefSeq" id="WP_095901131.1">
    <property type="nucleotide sequence ID" value="NZ_CAJPRX010000028.1"/>
</dbReference>
<dbReference type="EMBL" id="CP022383">
    <property type="protein sequence ID" value="ATA79162.1"/>
    <property type="molecule type" value="Genomic_DNA"/>
</dbReference>
<keyword evidence="1" id="KW-0812">Transmembrane</keyword>
<evidence type="ECO:0000256" key="1">
    <source>
        <dbReference type="SAM" id="Phobius"/>
    </source>
</evidence>
<name>A0A250F1Z2_CAPSP</name>
<organism evidence="2 3">
    <name type="scientific">Capnocytophaga sputigena</name>
    <dbReference type="NCBI Taxonomy" id="1019"/>
    <lineage>
        <taxon>Bacteria</taxon>
        <taxon>Pseudomonadati</taxon>
        <taxon>Bacteroidota</taxon>
        <taxon>Flavobacteriia</taxon>
        <taxon>Flavobacteriales</taxon>
        <taxon>Flavobacteriaceae</taxon>
        <taxon>Capnocytophaga</taxon>
    </lineage>
</organism>
<gene>
    <name evidence="2" type="ORF">CGC59_05430</name>
</gene>
<keyword evidence="1" id="KW-1133">Transmembrane helix</keyword>
<protein>
    <recommendedName>
        <fullName evidence="4">DUF378 domain-containing protein</fullName>
    </recommendedName>
</protein>
<sequence>MKNFGSFLLLLGVLAIVLDFFNYVPKLLFWIYEWGDGVAWIIKIALIVVGGILWFLGRNAEAGGTTEN</sequence>
<evidence type="ECO:0008006" key="4">
    <source>
        <dbReference type="Google" id="ProtNLM"/>
    </source>
</evidence>
<evidence type="ECO:0000313" key="2">
    <source>
        <dbReference type="EMBL" id="ATA79162.1"/>
    </source>
</evidence>
<evidence type="ECO:0000313" key="3">
    <source>
        <dbReference type="Proteomes" id="UP000217334"/>
    </source>
</evidence>
<dbReference type="AlphaFoldDB" id="A0A250F1Z2"/>
<reference evidence="3" key="1">
    <citation type="submission" date="2017-06" db="EMBL/GenBank/DDBJ databases">
        <title>Capnocytophaga spp. assemblies.</title>
        <authorList>
            <person name="Gulvik C.A."/>
        </authorList>
    </citation>
    <scope>NUCLEOTIDE SEQUENCE [LARGE SCALE GENOMIC DNA]</scope>
    <source>
        <strain evidence="3">H4486</strain>
    </source>
</reference>
<accession>A0A250F1Z2</accession>
<feature type="transmembrane region" description="Helical" evidence="1">
    <location>
        <begin position="39"/>
        <end position="56"/>
    </location>
</feature>
<keyword evidence="1" id="KW-0472">Membrane</keyword>
<dbReference type="Proteomes" id="UP000217334">
    <property type="component" value="Chromosome"/>
</dbReference>